<dbReference type="GO" id="GO:0034472">
    <property type="term" value="P:snRNA 3'-end processing"/>
    <property type="evidence" value="ECO:0007669"/>
    <property type="project" value="TreeGrafter"/>
</dbReference>
<accession>A0A7K4SG45</accession>
<dbReference type="GO" id="GO:0032039">
    <property type="term" value="C:integrator complex"/>
    <property type="evidence" value="ECO:0007669"/>
    <property type="project" value="InterPro"/>
</dbReference>
<feature type="non-terminal residue" evidence="2">
    <location>
        <position position="201"/>
    </location>
</feature>
<reference evidence="2 3" key="1">
    <citation type="submission" date="2019-09" db="EMBL/GenBank/DDBJ databases">
        <title>Bird 10,000 Genomes (B10K) Project - Family phase.</title>
        <authorList>
            <person name="Zhang G."/>
        </authorList>
    </citation>
    <scope>NUCLEOTIDE SEQUENCE [LARGE SCALE GENOMIC DNA]</scope>
    <source>
        <strain evidence="2">B10K-DU-021-26</strain>
        <tissue evidence="2">Mixed tissue sample</tissue>
    </source>
</reference>
<dbReference type="PANTHER" id="PTHR31697">
    <property type="entry name" value="INTEGRATOR COMPLEX SUBUNIT 5"/>
    <property type="match status" value="1"/>
</dbReference>
<evidence type="ECO:0000259" key="1">
    <source>
        <dbReference type="Pfam" id="PF14838"/>
    </source>
</evidence>
<name>A0A7K4SG45_COLPI</name>
<organism evidence="2 3">
    <name type="scientific">Columbina picui</name>
    <name type="common">Picui ground-dove</name>
    <dbReference type="NCBI Taxonomy" id="115618"/>
    <lineage>
        <taxon>Eukaryota</taxon>
        <taxon>Metazoa</taxon>
        <taxon>Chordata</taxon>
        <taxon>Craniata</taxon>
        <taxon>Vertebrata</taxon>
        <taxon>Euteleostomi</taxon>
        <taxon>Archelosauria</taxon>
        <taxon>Archosauria</taxon>
        <taxon>Dinosauria</taxon>
        <taxon>Saurischia</taxon>
        <taxon>Theropoda</taxon>
        <taxon>Coelurosauria</taxon>
        <taxon>Aves</taxon>
        <taxon>Neognathae</taxon>
        <taxon>Neoaves</taxon>
        <taxon>Columbimorphae</taxon>
        <taxon>Columbiformes</taxon>
        <taxon>Columbidae</taxon>
        <taxon>Columbina</taxon>
    </lineage>
</organism>
<evidence type="ECO:0000313" key="3">
    <source>
        <dbReference type="Proteomes" id="UP000530263"/>
    </source>
</evidence>
<dbReference type="InterPro" id="IPR040316">
    <property type="entry name" value="INTS5"/>
</dbReference>
<dbReference type="Proteomes" id="UP000530263">
    <property type="component" value="Unassembled WGS sequence"/>
</dbReference>
<evidence type="ECO:0000313" key="2">
    <source>
        <dbReference type="EMBL" id="NWQ84698.1"/>
    </source>
</evidence>
<dbReference type="PANTHER" id="PTHR31697:SF2">
    <property type="entry name" value="INTEGRATOR COMPLEX SUBUNIT 5"/>
    <property type="match status" value="1"/>
</dbReference>
<keyword evidence="3" id="KW-1185">Reference proteome</keyword>
<protein>
    <submittedName>
        <fullName evidence="2">INT5 protein</fullName>
    </submittedName>
</protein>
<gene>
    <name evidence="2" type="primary">Ints5</name>
    <name evidence="2" type="ORF">COLPIC_R13875</name>
</gene>
<feature type="domain" description="Integrator complex subunit 5 C-terminal" evidence="1">
    <location>
        <begin position="1"/>
        <end position="200"/>
    </location>
</feature>
<comment type="caution">
    <text evidence="2">The sequence shown here is derived from an EMBL/GenBank/DDBJ whole genome shotgun (WGS) entry which is preliminary data.</text>
</comment>
<dbReference type="InterPro" id="IPR029444">
    <property type="entry name" value="INTS5_C"/>
</dbReference>
<sequence length="201" mass="21534">AAVRQFFRVLRQKNAATLCHSARLLARLSAVSPAAAKAAVQQLVEGALRRQNAPIFGGFWEQNAAEDAEREGSARHVSLLEINQRFTATVNFSGGVWAVFHAGVIGRGLKSAPPGEEIAEEAAQNLQIFLTLLLRCCGAQPRAGAPYSPPTINPDAAKAVAAALVEAVCPEAAGGGDLLWPPEEQTRATVERDLRICRRFR</sequence>
<feature type="non-terminal residue" evidence="2">
    <location>
        <position position="1"/>
    </location>
</feature>
<dbReference type="EMBL" id="VYZG01006750">
    <property type="protein sequence ID" value="NWQ84698.1"/>
    <property type="molecule type" value="Genomic_DNA"/>
</dbReference>
<proteinExistence type="predicted"/>
<dbReference type="OrthoDB" id="69088at2759"/>
<dbReference type="Pfam" id="PF14838">
    <property type="entry name" value="INTS5_C"/>
    <property type="match status" value="1"/>
</dbReference>
<dbReference type="AlphaFoldDB" id="A0A7K4SG45"/>